<dbReference type="GO" id="GO:0008270">
    <property type="term" value="F:zinc ion binding"/>
    <property type="evidence" value="ECO:0007669"/>
    <property type="project" value="UniProtKB-KW"/>
</dbReference>
<reference evidence="20 21" key="1">
    <citation type="journal article" date="2009" name="Science">
        <title>Green evolution and dynamic adaptations revealed by genomes of the marine picoeukaryotes Micromonas.</title>
        <authorList>
            <person name="Worden A.Z."/>
            <person name="Lee J.H."/>
            <person name="Mock T."/>
            <person name="Rouze P."/>
            <person name="Simmons M.P."/>
            <person name="Aerts A.L."/>
            <person name="Allen A.E."/>
            <person name="Cuvelier M.L."/>
            <person name="Derelle E."/>
            <person name="Everett M.V."/>
            <person name="Foulon E."/>
            <person name="Grimwood J."/>
            <person name="Gundlach H."/>
            <person name="Henrissat B."/>
            <person name="Napoli C."/>
            <person name="McDonald S.M."/>
            <person name="Parker M.S."/>
            <person name="Rombauts S."/>
            <person name="Salamov A."/>
            <person name="Von Dassow P."/>
            <person name="Badger J.H."/>
            <person name="Coutinho P.M."/>
            <person name="Demir E."/>
            <person name="Dubchak I."/>
            <person name="Gentemann C."/>
            <person name="Eikrem W."/>
            <person name="Gready J.E."/>
            <person name="John U."/>
            <person name="Lanier W."/>
            <person name="Lindquist E.A."/>
            <person name="Lucas S."/>
            <person name="Mayer K.F."/>
            <person name="Moreau H."/>
            <person name="Not F."/>
            <person name="Otillar R."/>
            <person name="Panaud O."/>
            <person name="Pangilinan J."/>
            <person name="Paulsen I."/>
            <person name="Piegu B."/>
            <person name="Poliakov A."/>
            <person name="Robbens S."/>
            <person name="Schmutz J."/>
            <person name="Toulza E."/>
            <person name="Wyss T."/>
            <person name="Zelensky A."/>
            <person name="Zhou K."/>
            <person name="Armbrust E.V."/>
            <person name="Bhattacharya D."/>
            <person name="Goodenough U.W."/>
            <person name="Van de Peer Y."/>
            <person name="Grigoriev I.V."/>
        </authorList>
    </citation>
    <scope>NUCLEOTIDE SEQUENCE [LARGE SCALE GENOMIC DNA]</scope>
    <source>
        <strain evidence="20 21">CCMP1545</strain>
    </source>
</reference>
<evidence type="ECO:0000256" key="15">
    <source>
        <dbReference type="ARBA" id="ARBA00032511"/>
    </source>
</evidence>
<dbReference type="AlphaFoldDB" id="C1MT07"/>
<keyword evidence="12" id="KW-1133">Transmembrane helix</keyword>
<dbReference type="RefSeq" id="XP_003058774.1">
    <property type="nucleotide sequence ID" value="XM_003058728.1"/>
</dbReference>
<dbReference type="InterPro" id="IPR006845">
    <property type="entry name" value="Pex_N"/>
</dbReference>
<evidence type="ECO:0000313" key="20">
    <source>
        <dbReference type="EMBL" id="EEH57229.1"/>
    </source>
</evidence>
<evidence type="ECO:0000256" key="16">
    <source>
        <dbReference type="ARBA" id="ARBA00034438"/>
    </source>
</evidence>
<evidence type="ECO:0000256" key="7">
    <source>
        <dbReference type="ARBA" id="ARBA00022723"/>
    </source>
</evidence>
<dbReference type="OrthoDB" id="498929at2759"/>
<name>C1MT07_MICPC</name>
<feature type="domain" description="Pex N-terminal" evidence="19">
    <location>
        <begin position="39"/>
        <end position="255"/>
    </location>
</feature>
<comment type="pathway">
    <text evidence="2">Protein modification; protein ubiquitination.</text>
</comment>
<dbReference type="PANTHER" id="PTHR48178">
    <property type="entry name" value="PEROXISOME BIOGENESIS FACTOR 2"/>
    <property type="match status" value="1"/>
</dbReference>
<dbReference type="EMBL" id="GG663739">
    <property type="protein sequence ID" value="EEH57229.1"/>
    <property type="molecule type" value="Genomic_DNA"/>
</dbReference>
<evidence type="ECO:0000256" key="14">
    <source>
        <dbReference type="ARBA" id="ARBA00023140"/>
    </source>
</evidence>
<organism evidence="21">
    <name type="scientific">Micromonas pusilla (strain CCMP1545)</name>
    <name type="common">Picoplanktonic green alga</name>
    <dbReference type="NCBI Taxonomy" id="564608"/>
    <lineage>
        <taxon>Eukaryota</taxon>
        <taxon>Viridiplantae</taxon>
        <taxon>Chlorophyta</taxon>
        <taxon>Mamiellophyceae</taxon>
        <taxon>Mamiellales</taxon>
        <taxon>Mamiellaceae</taxon>
        <taxon>Micromonas</taxon>
    </lineage>
</organism>
<keyword evidence="7" id="KW-0479">Metal-binding</keyword>
<evidence type="ECO:0000256" key="13">
    <source>
        <dbReference type="ARBA" id="ARBA00023136"/>
    </source>
</evidence>
<keyword evidence="4" id="KW-0813">Transport</keyword>
<dbReference type="STRING" id="564608.C1MT07"/>
<evidence type="ECO:0000256" key="2">
    <source>
        <dbReference type="ARBA" id="ARBA00004906"/>
    </source>
</evidence>
<dbReference type="EC" id="2.3.2.36" evidence="17"/>
<sequence length="274" mass="31071">MDASAGASAPPPPPPDASPPPTRDVRVLRVSQIDAGRLDGELASLLREQFSKIFLTLRPDVPIAWQPEITLALDALVFYYTVYKSRPTPGMELMNLRYRDERRGAATRPARGGVTSGMEGAPLSATQRLVYGVAFVGARYAWSKLTRHASVHRWADDGPEEEEEEEEEGRARARARARPWSWRRRASRAIDVVENAHAAASAANLLLFLRDGKYRTLLERLVRARLVYDEPNVSRVISFEYLNRQLVWRELRCVLYKSFSPIARFQHLIASRFN</sequence>
<evidence type="ECO:0000256" key="4">
    <source>
        <dbReference type="ARBA" id="ARBA00022448"/>
    </source>
</evidence>
<feature type="region of interest" description="Disordered" evidence="18">
    <location>
        <begin position="1"/>
        <end position="23"/>
    </location>
</feature>
<dbReference type="GeneID" id="9683859"/>
<gene>
    <name evidence="20" type="ORF">MICPUCDRAFT_57895</name>
</gene>
<evidence type="ECO:0000256" key="11">
    <source>
        <dbReference type="ARBA" id="ARBA00022927"/>
    </source>
</evidence>
<evidence type="ECO:0000256" key="17">
    <source>
        <dbReference type="ARBA" id="ARBA00034523"/>
    </source>
</evidence>
<dbReference type="PANTHER" id="PTHR48178:SF1">
    <property type="entry name" value="PEROXISOME BIOGENESIS FACTOR 2"/>
    <property type="match status" value="1"/>
</dbReference>
<keyword evidence="8" id="KW-0863">Zinc-finger</keyword>
<evidence type="ECO:0000256" key="10">
    <source>
        <dbReference type="ARBA" id="ARBA00022833"/>
    </source>
</evidence>
<dbReference type="GO" id="GO:0005778">
    <property type="term" value="C:peroxisomal membrane"/>
    <property type="evidence" value="ECO:0007669"/>
    <property type="project" value="UniProtKB-SubCell"/>
</dbReference>
<keyword evidence="11" id="KW-0653">Protein transport</keyword>
<evidence type="ECO:0000256" key="12">
    <source>
        <dbReference type="ARBA" id="ARBA00022989"/>
    </source>
</evidence>
<proteinExistence type="inferred from homology"/>
<keyword evidence="10" id="KW-0862">Zinc</keyword>
<dbReference type="OMA" id="LTILARW"/>
<evidence type="ECO:0000256" key="6">
    <source>
        <dbReference type="ARBA" id="ARBA00022692"/>
    </source>
</evidence>
<dbReference type="GO" id="GO:0061630">
    <property type="term" value="F:ubiquitin protein ligase activity"/>
    <property type="evidence" value="ECO:0007669"/>
    <property type="project" value="UniProtKB-EC"/>
</dbReference>
<keyword evidence="5" id="KW-0808">Transferase</keyword>
<evidence type="ECO:0000256" key="18">
    <source>
        <dbReference type="SAM" id="MobiDB-lite"/>
    </source>
</evidence>
<keyword evidence="14" id="KW-0576">Peroxisome</keyword>
<dbReference type="Pfam" id="PF04757">
    <property type="entry name" value="Pex2_Pex12"/>
    <property type="match status" value="1"/>
</dbReference>
<comment type="catalytic activity">
    <reaction evidence="16">
        <text>[E2 ubiquitin-conjugating enzyme]-S-ubiquitinyl-L-cysteine + [acceptor protein]-L-cysteine = [E2 ubiquitin-conjugating enzyme]-L-cysteine + [acceptor protein]-S-ubiquitinyl-L-cysteine.</text>
        <dbReference type="EC" id="2.3.2.36"/>
    </reaction>
</comment>
<dbReference type="eggNOG" id="KOG2879">
    <property type="taxonomic scope" value="Eukaryota"/>
</dbReference>
<evidence type="ECO:0000256" key="5">
    <source>
        <dbReference type="ARBA" id="ARBA00022679"/>
    </source>
</evidence>
<keyword evidence="13" id="KW-0472">Membrane</keyword>
<evidence type="ECO:0000256" key="8">
    <source>
        <dbReference type="ARBA" id="ARBA00022771"/>
    </source>
</evidence>
<comment type="subcellular location">
    <subcellularLocation>
        <location evidence="1">Peroxisome membrane</location>
        <topology evidence="1">Multi-pass membrane protein</topology>
    </subcellularLocation>
</comment>
<comment type="similarity">
    <text evidence="3">Belongs to the pex2/pex10/pex12 family.</text>
</comment>
<evidence type="ECO:0000256" key="3">
    <source>
        <dbReference type="ARBA" id="ARBA00008704"/>
    </source>
</evidence>
<evidence type="ECO:0000259" key="19">
    <source>
        <dbReference type="Pfam" id="PF04757"/>
    </source>
</evidence>
<keyword evidence="9" id="KW-0833">Ubl conjugation pathway</keyword>
<evidence type="ECO:0000256" key="9">
    <source>
        <dbReference type="ARBA" id="ARBA00022786"/>
    </source>
</evidence>
<feature type="compositionally biased region" description="Pro residues" evidence="18">
    <location>
        <begin position="9"/>
        <end position="22"/>
    </location>
</feature>
<evidence type="ECO:0000256" key="1">
    <source>
        <dbReference type="ARBA" id="ARBA00004585"/>
    </source>
</evidence>
<keyword evidence="21" id="KW-1185">Reference proteome</keyword>
<dbReference type="InterPro" id="IPR025654">
    <property type="entry name" value="PEX2/10"/>
</dbReference>
<evidence type="ECO:0000313" key="21">
    <source>
        <dbReference type="Proteomes" id="UP000001876"/>
    </source>
</evidence>
<dbReference type="Proteomes" id="UP000001876">
    <property type="component" value="Unassembled WGS sequence"/>
</dbReference>
<keyword evidence="6" id="KW-0812">Transmembrane</keyword>
<dbReference type="GO" id="GO:0016558">
    <property type="term" value="P:protein import into peroxisome matrix"/>
    <property type="evidence" value="ECO:0007669"/>
    <property type="project" value="InterPro"/>
</dbReference>
<protein>
    <recommendedName>
        <fullName evidence="17">RING-type E3 ubiquitin transferase (cysteine targeting)</fullName>
        <ecNumber evidence="17">2.3.2.36</ecNumber>
    </recommendedName>
    <alternativeName>
        <fullName evidence="15">Peroxin-2</fullName>
    </alternativeName>
</protein>
<dbReference type="KEGG" id="mpp:MICPUCDRAFT_57895"/>
<accession>C1MT07</accession>